<evidence type="ECO:0000313" key="4">
    <source>
        <dbReference type="Proteomes" id="UP000188273"/>
    </source>
</evidence>
<dbReference type="Pfam" id="PF09992">
    <property type="entry name" value="NAGPA"/>
    <property type="match status" value="1"/>
</dbReference>
<dbReference type="Proteomes" id="UP000188273">
    <property type="component" value="Chromosome"/>
</dbReference>
<proteinExistence type="predicted"/>
<evidence type="ECO:0000313" key="3">
    <source>
        <dbReference type="EMBL" id="AQQ10262.1"/>
    </source>
</evidence>
<dbReference type="PANTHER" id="PTHR40446">
    <property type="entry name" value="N-ACETYLGLUCOSAMINE-1-PHOSPHODIESTER ALPHA-N-ACETYLGLUCOSAMINIDASE"/>
    <property type="match status" value="1"/>
</dbReference>
<reference evidence="4" key="1">
    <citation type="submission" date="2017-02" db="EMBL/GenBank/DDBJ databases">
        <title>Comparative genomics and description of representatives of a novel lineage of planctomycetes thriving in anoxic sediments.</title>
        <authorList>
            <person name="Spring S."/>
            <person name="Bunk B."/>
            <person name="Sproer C."/>
            <person name="Klenk H.-P."/>
        </authorList>
    </citation>
    <scope>NUCLEOTIDE SEQUENCE [LARGE SCALE GENOMIC DNA]</scope>
    <source>
        <strain evidence="4">L21-RPul-D3</strain>
    </source>
</reference>
<dbReference type="OrthoDB" id="9809781at2"/>
<evidence type="ECO:0000256" key="1">
    <source>
        <dbReference type="SAM" id="SignalP"/>
    </source>
</evidence>
<sequence length="546" mass="59944" precursor="true">MKKILQCLILLAPVLLYASDIVDYPFEGVKHIHRTLTEPRNININIVEIELSAEGIGFAVTPSNGESPGDADACTTTSFMQSAGCQIAVNAGFYNMITNDVLGYVCARGYAYSPFMDLSSESWPQPYAALNISPYNQPDMIFPADDQPLGTASTPVHQPWNAVPGSEWIVREGAAIVDDSWPVNTGLHPRTAGGYNQDKSILYLVTVDGRQNGFSEGMTVQEVAQLLVDLGVYQGINFDGGGSTTMAFADPAPRVVNSPSGGSQRSVANHLGVYANYDDDIEQYYIFSGFENSSEGTFTYSPGYSGSTQGIISSYSTAYPNTSRFWSGQWSEKLVIAEDPAVSSVSENPQGGWFVRWVSGASASPSENVSRPAEGYIGFWARTSYEGLQVSMCIDNDSQMERGVPVEMQPDGYWHCYQWSLEDDSKWEGWYNGDGSVSEDTFTIDSIQLLGPNTNAVVYIDDISHDAAGSLERYENCEQIWKSGRGMAPDYNQDCVIDSQDLEVFARNWLECSSVYDLVSTSSGRVDMIDLGYFSKFWLSSNDPEK</sequence>
<dbReference type="EMBL" id="CP019633">
    <property type="protein sequence ID" value="AQQ10262.1"/>
    <property type="molecule type" value="Genomic_DNA"/>
</dbReference>
<keyword evidence="1" id="KW-0732">Signal</keyword>
<dbReference type="RefSeq" id="WP_077541313.1">
    <property type="nucleotide sequence ID" value="NZ_CP019633.1"/>
</dbReference>
<evidence type="ECO:0000259" key="2">
    <source>
        <dbReference type="Pfam" id="PF09992"/>
    </source>
</evidence>
<accession>A0A1Q2HS54</accession>
<dbReference type="AlphaFoldDB" id="A0A1Q2HS54"/>
<keyword evidence="4" id="KW-1185">Reference proteome</keyword>
<gene>
    <name evidence="3" type="ORF">L21SP3_02090</name>
</gene>
<feature type="signal peptide" evidence="1">
    <location>
        <begin position="1"/>
        <end position="18"/>
    </location>
</feature>
<dbReference type="InterPro" id="IPR018711">
    <property type="entry name" value="NAGPA"/>
</dbReference>
<dbReference type="PANTHER" id="PTHR40446:SF2">
    <property type="entry name" value="N-ACETYLGLUCOSAMINE-1-PHOSPHODIESTER ALPHA-N-ACETYLGLUCOSAMINIDASE"/>
    <property type="match status" value="1"/>
</dbReference>
<feature type="chain" id="PRO_5012049347" evidence="1">
    <location>
        <begin position="19"/>
        <end position="546"/>
    </location>
</feature>
<feature type="domain" description="Phosphodiester glycosidase" evidence="2">
    <location>
        <begin position="84"/>
        <end position="274"/>
    </location>
</feature>
<dbReference type="STRING" id="1940790.L21SP3_02090"/>
<organism evidence="3 4">
    <name type="scientific">Sedimentisphaera cyanobacteriorum</name>
    <dbReference type="NCBI Taxonomy" id="1940790"/>
    <lineage>
        <taxon>Bacteria</taxon>
        <taxon>Pseudomonadati</taxon>
        <taxon>Planctomycetota</taxon>
        <taxon>Phycisphaerae</taxon>
        <taxon>Sedimentisphaerales</taxon>
        <taxon>Sedimentisphaeraceae</taxon>
        <taxon>Sedimentisphaera</taxon>
    </lineage>
</organism>
<dbReference type="KEGG" id="pbu:L21SP3_02090"/>
<name>A0A1Q2HS54_9BACT</name>
<protein>
    <submittedName>
        <fullName evidence="3">Exopolysaccharide biosynthesis protein related to N-acetylglucosamine-1-phosphodiester alpha-N-acetylglucosaminidase</fullName>
    </submittedName>
</protein>